<name>A0ABR2GNU5_9EUKA</name>
<proteinExistence type="predicted"/>
<evidence type="ECO:0000313" key="1">
    <source>
        <dbReference type="EMBL" id="KAK8835594.1"/>
    </source>
</evidence>
<protein>
    <submittedName>
        <fullName evidence="1">Uncharacterized protein</fullName>
    </submittedName>
</protein>
<keyword evidence="2" id="KW-1185">Reference proteome</keyword>
<reference evidence="1 2" key="1">
    <citation type="submission" date="2024-04" db="EMBL/GenBank/DDBJ databases">
        <title>Tritrichomonas musculus Genome.</title>
        <authorList>
            <person name="Alves-Ferreira E."/>
            <person name="Grigg M."/>
            <person name="Lorenzi H."/>
            <person name="Galac M."/>
        </authorList>
    </citation>
    <scope>NUCLEOTIDE SEQUENCE [LARGE SCALE GENOMIC DNA]</scope>
    <source>
        <strain evidence="1 2">EAF2021</strain>
    </source>
</reference>
<gene>
    <name evidence="1" type="ORF">M9Y10_042480</name>
</gene>
<evidence type="ECO:0000313" key="2">
    <source>
        <dbReference type="Proteomes" id="UP001470230"/>
    </source>
</evidence>
<dbReference type="EMBL" id="JAPFFF010000079">
    <property type="protein sequence ID" value="KAK8835594.1"/>
    <property type="molecule type" value="Genomic_DNA"/>
</dbReference>
<sequence length="632" mass="73235">MTDYSIPGALSKSFDTDKNHRAHTIFTEYDRYRNNFFKDLHSTINDTDYLVSIANVVDANKYLRQTPPHKVKNCPKVELTPDLKEMFKTSNPRDERNARYREKNPSFRLPDTRKYTFRMALAKKGNNTSKKVNRYPLYHPKGVKSKSEKYLYLYDDENSNSNSNLYDMTGYSPKNYSYQNTAHQNTDNTSYENSIQSDDGLEDTSGNKMHFYQFSSQNNEAENKEIINENQNHLKLEEEETPDNSPIVHDSSENAILQAADEILNSLSKGSEINDAELQPKAELDEVFEEEEEEITDDEQYSIQKRVTFGVNSNEQNNYDLLDTRPANCGNSPDGSADFVMSISAPNFLNYCSNKYGFIISEFSSVPHEEFELMGKNGFNWVYIKDLPQYSSLQSFIPAFHQAQLKILIDYDETVDQIFADGIIFKQKVAEKDRIRYSNKVLISPIESEYADYFYDERPINFLRNQDPVSFMKCIQEGGIEKQRKIIRFVSTDGLSFNERSEVTAAAMLLMLPGMRIINIDDIQILERLRPLIEQTVIWNGVFEYVNFTSNGNMCSWKYSRGIHHLLIAANFDIPQTTGHIICNDCPDVRDGEKVKFIDILTETKYFRELIEVQTKGLCVILYEYEAQIFEY</sequence>
<organism evidence="1 2">
    <name type="scientific">Tritrichomonas musculus</name>
    <dbReference type="NCBI Taxonomy" id="1915356"/>
    <lineage>
        <taxon>Eukaryota</taxon>
        <taxon>Metamonada</taxon>
        <taxon>Parabasalia</taxon>
        <taxon>Tritrichomonadida</taxon>
        <taxon>Tritrichomonadidae</taxon>
        <taxon>Tritrichomonas</taxon>
    </lineage>
</organism>
<dbReference type="PANTHER" id="PTHR47786">
    <property type="entry name" value="ALPHA-1,4-GLUCAN:MALTOSE-1-PHOSPHATE MALTOSYLTRANSFERASE"/>
    <property type="match status" value="1"/>
</dbReference>
<dbReference type="PANTHER" id="PTHR47786:SF2">
    <property type="entry name" value="GLYCOSYL HYDROLASE FAMILY 13 CATALYTIC DOMAIN-CONTAINING PROTEIN"/>
    <property type="match status" value="1"/>
</dbReference>
<dbReference type="Proteomes" id="UP001470230">
    <property type="component" value="Unassembled WGS sequence"/>
</dbReference>
<comment type="caution">
    <text evidence="1">The sequence shown here is derived from an EMBL/GenBank/DDBJ whole genome shotgun (WGS) entry which is preliminary data.</text>
</comment>
<accession>A0ABR2GNU5</accession>